<dbReference type="Pfam" id="PF02582">
    <property type="entry name" value="DUF155"/>
    <property type="match status" value="1"/>
</dbReference>
<name>A0A0B7A1X8_9EUPU</name>
<dbReference type="AlphaFoldDB" id="A0A0B7A1X8"/>
<protein>
    <recommendedName>
        <fullName evidence="2">DUF155 domain-containing protein</fullName>
    </recommendedName>
</protein>
<evidence type="ECO:0000259" key="2">
    <source>
        <dbReference type="Pfam" id="PF02582"/>
    </source>
</evidence>
<evidence type="ECO:0000313" key="3">
    <source>
        <dbReference type="EMBL" id="CEK74627.1"/>
    </source>
</evidence>
<evidence type="ECO:0000256" key="1">
    <source>
        <dbReference type="ARBA" id="ARBA00008306"/>
    </source>
</evidence>
<feature type="domain" description="DUF155" evidence="2">
    <location>
        <begin position="202"/>
        <end position="380"/>
    </location>
</feature>
<dbReference type="PANTHER" id="PTHR16255:SF1">
    <property type="entry name" value="REQUIRED FOR MEIOTIC NUCLEAR DIVISION PROTEIN 1 HOMOLOG"/>
    <property type="match status" value="1"/>
</dbReference>
<dbReference type="InterPro" id="IPR003734">
    <property type="entry name" value="DUF155"/>
</dbReference>
<dbReference type="PANTHER" id="PTHR16255">
    <property type="entry name" value="REQUIRED FOR MEIOTIC NUCLEAR DIVISION PROTEIN 1 HOMOLOG"/>
    <property type="match status" value="1"/>
</dbReference>
<sequence>MKRFTDSFSCIHKLLPSHSRLLVGIFSNGNKNKEHFTVSKYSTLTKTSYATKGCFLTSYPRYFSGSRRVEPVASTVHSLEKFFRNLLGLSTSHYMTPLLNSSSAYSTSVAESTIISEASKTLSALQVKRPVRKKLPVESEERKTLQVDSIVAYAVAEEIDTSGLERHLLRQDLYSISKLPQDVKSALHVRGKHNIEQKSKEIFVFDDGCVIFWCVPEVERSAFLRTLVKFSQGTYSSVQMLYEKEEIDFTFSSGKTCLAGDMIQLNDTDRDSQPILLEMYTFSNALAQSVKLAMLESSFNKFVSEIESVTEDLRRGRKISMTRRQVLMKTGELFSLRHALNLSSDLLDTPDFYWDRESLEPLYISLCNYLSISRRTKIMNQKLNHCCELTELLNGQLSDAHHTRLEVMIIILILVEVIFEIVHSVEKYWHKYPTEIQPQLTNAEVIRESGQILSH</sequence>
<dbReference type="InterPro" id="IPR051624">
    <property type="entry name" value="RMD1/Sad1-interacting"/>
</dbReference>
<comment type="similarity">
    <text evidence="1">Belongs to the RMD1/sif2 family.</text>
</comment>
<dbReference type="GO" id="GO:0070131">
    <property type="term" value="P:positive regulation of mitochondrial translation"/>
    <property type="evidence" value="ECO:0007669"/>
    <property type="project" value="TreeGrafter"/>
</dbReference>
<proteinExistence type="inferred from homology"/>
<dbReference type="EMBL" id="HACG01027762">
    <property type="protein sequence ID" value="CEK74627.1"/>
    <property type="molecule type" value="Transcribed_RNA"/>
</dbReference>
<accession>A0A0B7A1X8</accession>
<dbReference type="GO" id="GO:0005739">
    <property type="term" value="C:mitochondrion"/>
    <property type="evidence" value="ECO:0007669"/>
    <property type="project" value="UniProtKB-ARBA"/>
</dbReference>
<organism evidence="3">
    <name type="scientific">Arion vulgaris</name>
    <dbReference type="NCBI Taxonomy" id="1028688"/>
    <lineage>
        <taxon>Eukaryota</taxon>
        <taxon>Metazoa</taxon>
        <taxon>Spiralia</taxon>
        <taxon>Lophotrochozoa</taxon>
        <taxon>Mollusca</taxon>
        <taxon>Gastropoda</taxon>
        <taxon>Heterobranchia</taxon>
        <taxon>Euthyneura</taxon>
        <taxon>Panpulmonata</taxon>
        <taxon>Eupulmonata</taxon>
        <taxon>Stylommatophora</taxon>
        <taxon>Helicina</taxon>
        <taxon>Arionoidea</taxon>
        <taxon>Arionidae</taxon>
        <taxon>Arion</taxon>
    </lineage>
</organism>
<gene>
    <name evidence="3" type="primary">ORF91897</name>
</gene>
<reference evidence="3" key="1">
    <citation type="submission" date="2014-12" db="EMBL/GenBank/DDBJ databases">
        <title>Insight into the proteome of Arion vulgaris.</title>
        <authorList>
            <person name="Aradska J."/>
            <person name="Bulat T."/>
            <person name="Smidak R."/>
            <person name="Sarate P."/>
            <person name="Gangsoo J."/>
            <person name="Sialana F."/>
            <person name="Bilban M."/>
            <person name="Lubec G."/>
        </authorList>
    </citation>
    <scope>NUCLEOTIDE SEQUENCE</scope>
    <source>
        <tissue evidence="3">Skin</tissue>
    </source>
</reference>